<dbReference type="Proteomes" id="UP000695007">
    <property type="component" value="Unplaced"/>
</dbReference>
<dbReference type="GeneID" id="105367215"/>
<evidence type="ECO:0000256" key="1">
    <source>
        <dbReference type="SAM" id="Phobius"/>
    </source>
</evidence>
<evidence type="ECO:0000313" key="4">
    <source>
        <dbReference type="RefSeq" id="XP_011504146.1"/>
    </source>
</evidence>
<gene>
    <name evidence="4" type="primary">LOC105367215</name>
</gene>
<evidence type="ECO:0000256" key="2">
    <source>
        <dbReference type="SAM" id="SignalP"/>
    </source>
</evidence>
<protein>
    <submittedName>
        <fullName evidence="4">Uncharacterized protein LOC105367215 isoform X1</fullName>
    </submittedName>
</protein>
<evidence type="ECO:0000313" key="3">
    <source>
        <dbReference type="Proteomes" id="UP000695007"/>
    </source>
</evidence>
<proteinExistence type="predicted"/>
<feature type="transmembrane region" description="Helical" evidence="1">
    <location>
        <begin position="101"/>
        <end position="122"/>
    </location>
</feature>
<sequence length="261" mass="27827">MKSVTLLSIGLLVVSVVCFPKFDDGSFKPSSIDYTGKSSKSQDQLATPTNLKSRTDLDLFKSDNDIINRTQEPRFGFTNVADNTGYGISSYAPARIDLGGLLLGAVIGIGTILIIPKLLYVLSGTYGAYARSEDGGIAQVMTKLDDALARHGVDTTSCMQRIACSYSKQAAEAMHNLNLDESSNETVSGIDKFVDILSSNQMMRAALQGTAIQEAMETGRNGQSCARTYQHCGFSTDTILTILAKLAANNVITSAKAATIA</sequence>
<dbReference type="Pfam" id="PF07841">
    <property type="entry name" value="DM4_12"/>
    <property type="match status" value="1"/>
</dbReference>
<dbReference type="AlphaFoldDB" id="A0AAJ7E190"/>
<keyword evidence="3" id="KW-1185">Reference proteome</keyword>
<dbReference type="InterPro" id="IPR006631">
    <property type="entry name" value="DM4_12"/>
</dbReference>
<feature type="chain" id="PRO_5042611620" evidence="2">
    <location>
        <begin position="19"/>
        <end position="261"/>
    </location>
</feature>
<dbReference type="KEGG" id="csol:105367215"/>
<reference evidence="4" key="1">
    <citation type="submission" date="2025-08" db="UniProtKB">
        <authorList>
            <consortium name="RefSeq"/>
        </authorList>
    </citation>
    <scope>IDENTIFICATION</scope>
</reference>
<keyword evidence="2" id="KW-0732">Signal</keyword>
<keyword evidence="1" id="KW-1133">Transmembrane helix</keyword>
<name>A0AAJ7E190_9HYME</name>
<dbReference type="RefSeq" id="XP_011504146.1">
    <property type="nucleotide sequence ID" value="XM_011505844.1"/>
</dbReference>
<accession>A0AAJ7E190</accession>
<keyword evidence="1" id="KW-0472">Membrane</keyword>
<keyword evidence="1" id="KW-0812">Transmembrane</keyword>
<feature type="signal peptide" evidence="2">
    <location>
        <begin position="1"/>
        <end position="18"/>
    </location>
</feature>
<organism evidence="3 4">
    <name type="scientific">Ceratosolen solmsi marchali</name>
    <dbReference type="NCBI Taxonomy" id="326594"/>
    <lineage>
        <taxon>Eukaryota</taxon>
        <taxon>Metazoa</taxon>
        <taxon>Ecdysozoa</taxon>
        <taxon>Arthropoda</taxon>
        <taxon>Hexapoda</taxon>
        <taxon>Insecta</taxon>
        <taxon>Pterygota</taxon>
        <taxon>Neoptera</taxon>
        <taxon>Endopterygota</taxon>
        <taxon>Hymenoptera</taxon>
        <taxon>Apocrita</taxon>
        <taxon>Proctotrupomorpha</taxon>
        <taxon>Chalcidoidea</taxon>
        <taxon>Agaonidae</taxon>
        <taxon>Agaoninae</taxon>
        <taxon>Ceratosolen</taxon>
    </lineage>
</organism>